<proteinExistence type="inferred from homology"/>
<organism evidence="12 13">
    <name type="scientific">Pseudogemmatithrix spongiicola</name>
    <dbReference type="NCBI Taxonomy" id="3062599"/>
    <lineage>
        <taxon>Bacteria</taxon>
        <taxon>Pseudomonadati</taxon>
        <taxon>Gemmatimonadota</taxon>
        <taxon>Gemmatimonadia</taxon>
        <taxon>Gemmatimonadales</taxon>
        <taxon>Gemmatimonadaceae</taxon>
        <taxon>Pseudogemmatithrix</taxon>
    </lineage>
</organism>
<keyword evidence="2" id="KW-0813">Transport</keyword>
<keyword evidence="3" id="KW-1003">Cell membrane</keyword>
<dbReference type="GO" id="GO:1990961">
    <property type="term" value="P:xenobiotic detoxification by transmembrane export across the plasma membrane"/>
    <property type="evidence" value="ECO:0007669"/>
    <property type="project" value="UniProtKB-ARBA"/>
</dbReference>
<comment type="similarity">
    <text evidence="7">Belongs to the drug/metabolite transporter (DMT) superfamily. Small multidrug resistance (SMR) (TC 2.A.7.1) family. Gdx/SugE subfamily.</text>
</comment>
<dbReference type="PANTHER" id="PTHR30561">
    <property type="entry name" value="SMR FAMILY PROTON-DEPENDENT DRUG EFFLUX TRANSPORTER SUGE"/>
    <property type="match status" value="1"/>
</dbReference>
<dbReference type="InterPro" id="IPR000390">
    <property type="entry name" value="Small_drug/metabolite_transptr"/>
</dbReference>
<sequence length="108" mass="11201">MNWFLLTLAGLLEVGWAIGLKKSEGFAHLGPSLATLGAMALSFWLLSIAMRSLPLGTAYPVWVGIGAVGSVVAGSWLFGESLTVLRVVSVLLIIVGIIGLKLATPVPG</sequence>
<dbReference type="InterPro" id="IPR045324">
    <property type="entry name" value="Small_multidrug_res"/>
</dbReference>
<evidence type="ECO:0000256" key="10">
    <source>
        <dbReference type="SAM" id="Phobius"/>
    </source>
</evidence>
<feature type="transmembrane region" description="Helical" evidence="10">
    <location>
        <begin position="27"/>
        <end position="46"/>
    </location>
</feature>
<dbReference type="GO" id="GO:0005886">
    <property type="term" value="C:plasma membrane"/>
    <property type="evidence" value="ECO:0007669"/>
    <property type="project" value="UniProtKB-SubCell"/>
</dbReference>
<dbReference type="EMBL" id="CP130613">
    <property type="protein sequence ID" value="WKW15802.1"/>
    <property type="molecule type" value="Genomic_DNA"/>
</dbReference>
<dbReference type="Proteomes" id="UP001229955">
    <property type="component" value="Chromosome"/>
</dbReference>
<evidence type="ECO:0000256" key="8">
    <source>
        <dbReference type="ARBA" id="ARBA00039168"/>
    </source>
</evidence>
<evidence type="ECO:0000256" key="2">
    <source>
        <dbReference type="ARBA" id="ARBA00022448"/>
    </source>
</evidence>
<accession>A0AA49K118</accession>
<dbReference type="InterPro" id="IPR037185">
    <property type="entry name" value="EmrE-like"/>
</dbReference>
<keyword evidence="5 10" id="KW-1133">Transmembrane helix</keyword>
<dbReference type="RefSeq" id="WP_367885763.1">
    <property type="nucleotide sequence ID" value="NZ_CP130612.1"/>
</dbReference>
<gene>
    <name evidence="11" type="ORF">Strain138_002206</name>
    <name evidence="12" type="ORF">Strain318_002205</name>
</gene>
<evidence type="ECO:0000256" key="7">
    <source>
        <dbReference type="ARBA" id="ARBA00038151"/>
    </source>
</evidence>
<evidence type="ECO:0000256" key="5">
    <source>
        <dbReference type="ARBA" id="ARBA00022989"/>
    </source>
</evidence>
<dbReference type="KEGG" id="pspc:Strain318_002205"/>
<protein>
    <recommendedName>
        <fullName evidence="8">Guanidinium exporter</fullName>
    </recommendedName>
</protein>
<keyword evidence="6 10" id="KW-0472">Membrane</keyword>
<comment type="subcellular location">
    <subcellularLocation>
        <location evidence="1 9">Cell membrane</location>
        <topology evidence="1 9">Multi-pass membrane protein</topology>
    </subcellularLocation>
</comment>
<keyword evidence="13" id="KW-1185">Reference proteome</keyword>
<dbReference type="Gene3D" id="1.10.3730.20">
    <property type="match status" value="1"/>
</dbReference>
<dbReference type="FunFam" id="1.10.3730.20:FF:000001">
    <property type="entry name" value="Quaternary ammonium compound resistance transporter SugE"/>
    <property type="match status" value="1"/>
</dbReference>
<name>A0AA49K118_9BACT</name>
<evidence type="ECO:0000313" key="13">
    <source>
        <dbReference type="Proteomes" id="UP001229955"/>
    </source>
</evidence>
<evidence type="ECO:0000256" key="4">
    <source>
        <dbReference type="ARBA" id="ARBA00022692"/>
    </source>
</evidence>
<evidence type="ECO:0000256" key="3">
    <source>
        <dbReference type="ARBA" id="ARBA00022475"/>
    </source>
</evidence>
<feature type="transmembrane region" description="Helical" evidence="10">
    <location>
        <begin position="58"/>
        <end position="78"/>
    </location>
</feature>
<evidence type="ECO:0000256" key="9">
    <source>
        <dbReference type="RuleBase" id="RU003942"/>
    </source>
</evidence>
<dbReference type="EMBL" id="CP130612">
    <property type="protein sequence ID" value="WKW12895.1"/>
    <property type="molecule type" value="Genomic_DNA"/>
</dbReference>
<dbReference type="SUPFAM" id="SSF103481">
    <property type="entry name" value="Multidrug resistance efflux transporter EmrE"/>
    <property type="match status" value="1"/>
</dbReference>
<evidence type="ECO:0000313" key="11">
    <source>
        <dbReference type="EMBL" id="WKW12895.1"/>
    </source>
</evidence>
<accession>A0AA49JVJ6</accession>
<keyword evidence="4 9" id="KW-0812">Transmembrane</keyword>
<reference evidence="12" key="1">
    <citation type="submission" date="2023-07" db="EMBL/GenBank/DDBJ databases">
        <authorList>
            <person name="Haufschild T."/>
            <person name="Kallscheuer N."/>
            <person name="Hammer J."/>
            <person name="Kohn T."/>
            <person name="Kabuu M."/>
            <person name="Jogler M."/>
            <person name="Wohfarth N."/>
            <person name="Heuer A."/>
            <person name="Rohde M."/>
            <person name="van Teeseling M.C.F."/>
            <person name="Jogler C."/>
        </authorList>
    </citation>
    <scope>NUCLEOTIDE SEQUENCE</scope>
    <source>
        <strain evidence="11">Strain 138</strain>
        <strain evidence="12">Strain 318</strain>
    </source>
</reference>
<evidence type="ECO:0000256" key="6">
    <source>
        <dbReference type="ARBA" id="ARBA00023136"/>
    </source>
</evidence>
<dbReference type="AlphaFoldDB" id="A0AA49K118"/>
<dbReference type="Pfam" id="PF00893">
    <property type="entry name" value="Multi_Drug_Res"/>
    <property type="match status" value="1"/>
</dbReference>
<evidence type="ECO:0000256" key="1">
    <source>
        <dbReference type="ARBA" id="ARBA00004651"/>
    </source>
</evidence>
<feature type="transmembrane region" description="Helical" evidence="10">
    <location>
        <begin position="84"/>
        <end position="103"/>
    </location>
</feature>
<evidence type="ECO:0000313" key="12">
    <source>
        <dbReference type="EMBL" id="WKW15802.1"/>
    </source>
</evidence>
<dbReference type="GO" id="GO:0022857">
    <property type="term" value="F:transmembrane transporter activity"/>
    <property type="evidence" value="ECO:0007669"/>
    <property type="project" value="InterPro"/>
</dbReference>
<dbReference type="PANTHER" id="PTHR30561:SF0">
    <property type="entry name" value="GUANIDINIUM EXPORTER"/>
    <property type="match status" value="1"/>
</dbReference>